<dbReference type="EMBL" id="JADCNM010000001">
    <property type="protein sequence ID" value="KAG0502169.1"/>
    <property type="molecule type" value="Genomic_DNA"/>
</dbReference>
<feature type="region of interest" description="Disordered" evidence="1">
    <location>
        <begin position="217"/>
        <end position="237"/>
    </location>
</feature>
<dbReference type="AlphaFoldDB" id="A0A835S625"/>
<evidence type="ECO:0000313" key="2">
    <source>
        <dbReference type="EMBL" id="KAG0502169.1"/>
    </source>
</evidence>
<feature type="region of interest" description="Disordered" evidence="1">
    <location>
        <begin position="253"/>
        <end position="304"/>
    </location>
</feature>
<evidence type="ECO:0000256" key="1">
    <source>
        <dbReference type="SAM" id="MobiDB-lite"/>
    </source>
</evidence>
<protein>
    <submittedName>
        <fullName evidence="2">Uncharacterized protein</fullName>
    </submittedName>
</protein>
<name>A0A835S625_VANPL</name>
<comment type="caution">
    <text evidence="2">The sequence shown here is derived from an EMBL/GenBank/DDBJ whole genome shotgun (WGS) entry which is preliminary data.</text>
</comment>
<gene>
    <name evidence="2" type="ORF">HPP92_002241</name>
</gene>
<dbReference type="Proteomes" id="UP000639772">
    <property type="component" value="Chromosome 1"/>
</dbReference>
<proteinExistence type="predicted"/>
<organism evidence="2 3">
    <name type="scientific">Vanilla planifolia</name>
    <name type="common">Vanilla</name>
    <dbReference type="NCBI Taxonomy" id="51239"/>
    <lineage>
        <taxon>Eukaryota</taxon>
        <taxon>Viridiplantae</taxon>
        <taxon>Streptophyta</taxon>
        <taxon>Embryophyta</taxon>
        <taxon>Tracheophyta</taxon>
        <taxon>Spermatophyta</taxon>
        <taxon>Magnoliopsida</taxon>
        <taxon>Liliopsida</taxon>
        <taxon>Asparagales</taxon>
        <taxon>Orchidaceae</taxon>
        <taxon>Vanilloideae</taxon>
        <taxon>Vanilleae</taxon>
        <taxon>Vanilla</taxon>
    </lineage>
</organism>
<reference evidence="2 3" key="1">
    <citation type="journal article" date="2020" name="Nat. Food">
        <title>A phased Vanilla planifolia genome enables genetic improvement of flavour and production.</title>
        <authorList>
            <person name="Hasing T."/>
            <person name="Tang H."/>
            <person name="Brym M."/>
            <person name="Khazi F."/>
            <person name="Huang T."/>
            <person name="Chambers A.H."/>
        </authorList>
    </citation>
    <scope>NUCLEOTIDE SEQUENCE [LARGE SCALE GENOMIC DNA]</scope>
    <source>
        <tissue evidence="2">Leaf</tissue>
    </source>
</reference>
<evidence type="ECO:0000313" key="3">
    <source>
        <dbReference type="Proteomes" id="UP000639772"/>
    </source>
</evidence>
<sequence length="361" mass="41284">MVCANYASPFVADTPFGQQRAPWKPDQNHLQCIVWQRKMQDKTTNGLCSAPFSFLEPFLQNFSDMAMAFSMMLLPFLQSSVELNLRLHRLSNSSQDPTLHPPAFPWKLRQTEKKQIPPHSPSSCLSLHFFFLNFCFRFLAIFLERLRFSHHPSAKLPSCKASNVLVLLLPLFDLRKDPQSHNQNFTEISLHKNQQKPLLIKISPKRRSHCSNRLRQLHADHSKPSDPDQANNPITGFKKQMINPKSSILLQEQQEKGKKKKKGGTWMSNRFGRQRSKPTDILPSNTRDIEGPCRSSAGWSSSRTSPLLANKSLYKSTLMRRSCSWSTESGGDLEAYGFAEEKPCRSSFIISIILIHFNVTK</sequence>
<feature type="compositionally biased region" description="Low complexity" evidence="1">
    <location>
        <begin position="295"/>
        <end position="304"/>
    </location>
</feature>
<feature type="compositionally biased region" description="Basic and acidic residues" evidence="1">
    <location>
        <begin position="217"/>
        <end position="226"/>
    </location>
</feature>
<accession>A0A835S625</accession>